<evidence type="ECO:0000313" key="2">
    <source>
        <dbReference type="Proteomes" id="UP001302367"/>
    </source>
</evidence>
<keyword evidence="2" id="KW-1185">Reference proteome</keyword>
<accession>A0ABZ0NTZ0</accession>
<evidence type="ECO:0000313" key="1">
    <source>
        <dbReference type="EMBL" id="WPB03038.1"/>
    </source>
</evidence>
<gene>
    <name evidence="1" type="ORF">RHO25_007675</name>
</gene>
<evidence type="ECO:0008006" key="3">
    <source>
        <dbReference type="Google" id="ProtNLM"/>
    </source>
</evidence>
<name>A0ABZ0NTZ0_CERBT</name>
<protein>
    <recommendedName>
        <fullName evidence="3">F-box domain-containing protein</fullName>
    </recommendedName>
</protein>
<organism evidence="1 2">
    <name type="scientific">Cercospora beticola</name>
    <name type="common">Sugarbeet leaf spot fungus</name>
    <dbReference type="NCBI Taxonomy" id="122368"/>
    <lineage>
        <taxon>Eukaryota</taxon>
        <taxon>Fungi</taxon>
        <taxon>Dikarya</taxon>
        <taxon>Ascomycota</taxon>
        <taxon>Pezizomycotina</taxon>
        <taxon>Dothideomycetes</taxon>
        <taxon>Dothideomycetidae</taxon>
        <taxon>Mycosphaerellales</taxon>
        <taxon>Mycosphaerellaceae</taxon>
        <taxon>Cercospora</taxon>
    </lineage>
</organism>
<dbReference type="EMBL" id="CP134188">
    <property type="protein sequence ID" value="WPB03038.1"/>
    <property type="molecule type" value="Genomic_DNA"/>
</dbReference>
<sequence>MNDLTSRVQSLPPELFSRIYELVTAIEPELMVDITSYYRPPAILQLDRSSREHISQEYYGRDTVFRFANENQRLFLPWLRSIPTRFRVLIGRVEVGHEQDYRSAWKQLMALALGTNRVGLPLTGCILSGTYGLTMKRVEYKCTPPVEGSWTEA</sequence>
<dbReference type="GeneID" id="90644399"/>
<dbReference type="Proteomes" id="UP001302367">
    <property type="component" value="Chromosome 5"/>
</dbReference>
<dbReference type="RefSeq" id="XP_065459041.1">
    <property type="nucleotide sequence ID" value="XM_065602969.1"/>
</dbReference>
<proteinExistence type="predicted"/>
<reference evidence="1 2" key="1">
    <citation type="submission" date="2023-09" db="EMBL/GenBank/DDBJ databases">
        <title>Complete-Gapless Cercospora beticola genome.</title>
        <authorList>
            <person name="Wyatt N.A."/>
            <person name="Spanner R.E."/>
            <person name="Bolton M.D."/>
        </authorList>
    </citation>
    <scope>NUCLEOTIDE SEQUENCE [LARGE SCALE GENOMIC DNA]</scope>
    <source>
        <strain evidence="1">Cb09-40</strain>
    </source>
</reference>